<dbReference type="EMBL" id="LGKP01000010">
    <property type="protein sequence ID" value="KPL90780.1"/>
    <property type="molecule type" value="Genomic_DNA"/>
</dbReference>
<dbReference type="Proteomes" id="UP000050277">
    <property type="component" value="Unassembled WGS sequence"/>
</dbReference>
<dbReference type="RefSeq" id="WP_054533380.1">
    <property type="nucleotide sequence ID" value="NZ_LGKP01000010.1"/>
</dbReference>
<dbReference type="STRING" id="70996.SE18_05280"/>
<evidence type="ECO:0000313" key="2">
    <source>
        <dbReference type="Proteomes" id="UP000050277"/>
    </source>
</evidence>
<organism evidence="1 2">
    <name type="scientific">Herpetosiphon geysericola</name>
    <dbReference type="NCBI Taxonomy" id="70996"/>
    <lineage>
        <taxon>Bacteria</taxon>
        <taxon>Bacillati</taxon>
        <taxon>Chloroflexota</taxon>
        <taxon>Chloroflexia</taxon>
        <taxon>Herpetosiphonales</taxon>
        <taxon>Herpetosiphonaceae</taxon>
        <taxon>Herpetosiphon</taxon>
    </lineage>
</organism>
<accession>A0A0P6YJL2</accession>
<sequence length="128" mass="14187">MNLRDRALAAYTAYLDDSHATEFDRIQETQTSLETAIASLSSSFLNECSIQRMANMAIIEPAPFNGAISIALLPSTHLTGLQSVGVIAPYMVNGEKTNANPSDISLTMLENYLLIQIGWWIMYDEQKK</sequence>
<evidence type="ECO:0000313" key="1">
    <source>
        <dbReference type="EMBL" id="KPL90780.1"/>
    </source>
</evidence>
<comment type="caution">
    <text evidence="1">The sequence shown here is derived from an EMBL/GenBank/DDBJ whole genome shotgun (WGS) entry which is preliminary data.</text>
</comment>
<gene>
    <name evidence="1" type="ORF">SE18_05280</name>
</gene>
<dbReference type="AlphaFoldDB" id="A0A0P6YJL2"/>
<proteinExistence type="predicted"/>
<reference evidence="1 2" key="1">
    <citation type="submission" date="2015-07" db="EMBL/GenBank/DDBJ databases">
        <title>Whole genome sequence of Herpetosiphon geysericola DSM 7119.</title>
        <authorList>
            <person name="Hemp J."/>
            <person name="Ward L.M."/>
            <person name="Pace L.A."/>
            <person name="Fischer W.W."/>
        </authorList>
    </citation>
    <scope>NUCLEOTIDE SEQUENCE [LARGE SCALE GENOMIC DNA]</scope>
    <source>
        <strain evidence="1 2">DSM 7119</strain>
    </source>
</reference>
<name>A0A0P6YJL2_9CHLR</name>
<protein>
    <submittedName>
        <fullName evidence="1">Uncharacterized protein</fullName>
    </submittedName>
</protein>
<keyword evidence="2" id="KW-1185">Reference proteome</keyword>